<dbReference type="EMBL" id="RBXL01000001">
    <property type="protein sequence ID" value="RKT43336.1"/>
    <property type="molecule type" value="Genomic_DNA"/>
</dbReference>
<evidence type="ECO:0000313" key="2">
    <source>
        <dbReference type="Proteomes" id="UP000274556"/>
    </source>
</evidence>
<dbReference type="AlphaFoldDB" id="A0A495V1Q0"/>
<comment type="caution">
    <text evidence="1">The sequence shown here is derived from an EMBL/GenBank/DDBJ whole genome shotgun (WGS) entry which is preliminary data.</text>
</comment>
<dbReference type="OrthoDB" id="7059563at2"/>
<protein>
    <recommendedName>
        <fullName evidence="3">DUF4276 family protein</fullName>
    </recommendedName>
</protein>
<reference evidence="1 2" key="1">
    <citation type="submission" date="2018-10" db="EMBL/GenBank/DDBJ databases">
        <title>Genomic Encyclopedia of Archaeal and Bacterial Type Strains, Phase II (KMG-II): from individual species to whole genera.</title>
        <authorList>
            <person name="Goeker M."/>
        </authorList>
    </citation>
    <scope>NUCLEOTIDE SEQUENCE [LARGE SCALE GENOMIC DNA]</scope>
    <source>
        <strain evidence="1 2">DSM 235</strain>
    </source>
</reference>
<name>A0A495V1Q0_9GAMM</name>
<gene>
    <name evidence="1" type="ORF">BDD21_0661</name>
</gene>
<organism evidence="1 2">
    <name type="scientific">Thiocapsa rosea</name>
    <dbReference type="NCBI Taxonomy" id="69360"/>
    <lineage>
        <taxon>Bacteria</taxon>
        <taxon>Pseudomonadati</taxon>
        <taxon>Pseudomonadota</taxon>
        <taxon>Gammaproteobacteria</taxon>
        <taxon>Chromatiales</taxon>
        <taxon>Chromatiaceae</taxon>
        <taxon>Thiocapsa</taxon>
    </lineage>
</organism>
<dbReference type="Proteomes" id="UP000274556">
    <property type="component" value="Unassembled WGS sequence"/>
</dbReference>
<evidence type="ECO:0008006" key="3">
    <source>
        <dbReference type="Google" id="ProtNLM"/>
    </source>
</evidence>
<proteinExistence type="predicted"/>
<keyword evidence="2" id="KW-1185">Reference proteome</keyword>
<sequence>MKVLIIREDPTHDQYIIKPVVERISQEIGRKVRVDVLRDPHLRGVDQALDPKTIAEIIDDNPMIDVFLLIVDLDCNRHHNKERADDREQEHRDRILTCLAVQEVEVWMLALHSGQIGGAWAEVRADCDPKERYSDPFLDALGSDCPGKGRKKAMRALPGNWSRLVRLCPEIKDLQEQLAEWSRNCIV</sequence>
<evidence type="ECO:0000313" key="1">
    <source>
        <dbReference type="EMBL" id="RKT43336.1"/>
    </source>
</evidence>
<accession>A0A495V1Q0</accession>